<sequence>MINRRSVLMMMVMMLVSARSFKRRMSAVGRERMWHDAYGWVLVTPAVEIVWDQCPVPKVDVGVVIHLQCQDEPRPWARYLGPLDPSKSPWALLRRSSDMSW</sequence>
<keyword evidence="1" id="KW-0732">Signal</keyword>
<reference evidence="2" key="1">
    <citation type="submission" date="2020-01" db="EMBL/GenBank/DDBJ databases">
        <authorList>
            <person name="Mishra B."/>
        </authorList>
    </citation>
    <scope>NUCLEOTIDE SEQUENCE [LARGE SCALE GENOMIC DNA]</scope>
</reference>
<accession>A0A6D2KS41</accession>
<dbReference type="AlphaFoldDB" id="A0A6D2KS41"/>
<proteinExistence type="predicted"/>
<dbReference type="EMBL" id="CACVBM020001590">
    <property type="protein sequence ID" value="CAA7054782.1"/>
    <property type="molecule type" value="Genomic_DNA"/>
</dbReference>
<name>A0A6D2KS41_9BRAS</name>
<evidence type="ECO:0008006" key="4">
    <source>
        <dbReference type="Google" id="ProtNLM"/>
    </source>
</evidence>
<dbReference type="Proteomes" id="UP000467841">
    <property type="component" value="Unassembled WGS sequence"/>
</dbReference>
<evidence type="ECO:0000313" key="2">
    <source>
        <dbReference type="EMBL" id="CAA7054782.1"/>
    </source>
</evidence>
<organism evidence="2 3">
    <name type="scientific">Microthlaspi erraticum</name>
    <dbReference type="NCBI Taxonomy" id="1685480"/>
    <lineage>
        <taxon>Eukaryota</taxon>
        <taxon>Viridiplantae</taxon>
        <taxon>Streptophyta</taxon>
        <taxon>Embryophyta</taxon>
        <taxon>Tracheophyta</taxon>
        <taxon>Spermatophyta</taxon>
        <taxon>Magnoliopsida</taxon>
        <taxon>eudicotyledons</taxon>
        <taxon>Gunneridae</taxon>
        <taxon>Pentapetalae</taxon>
        <taxon>rosids</taxon>
        <taxon>malvids</taxon>
        <taxon>Brassicales</taxon>
        <taxon>Brassicaceae</taxon>
        <taxon>Coluteocarpeae</taxon>
        <taxon>Microthlaspi</taxon>
    </lineage>
</organism>
<evidence type="ECO:0000313" key="3">
    <source>
        <dbReference type="Proteomes" id="UP000467841"/>
    </source>
</evidence>
<feature type="signal peptide" evidence="1">
    <location>
        <begin position="1"/>
        <end position="18"/>
    </location>
</feature>
<gene>
    <name evidence="2" type="ORF">MERR_LOCUS42018</name>
</gene>
<feature type="chain" id="PRO_5025623007" description="Secreted protein" evidence="1">
    <location>
        <begin position="19"/>
        <end position="101"/>
    </location>
</feature>
<comment type="caution">
    <text evidence="2">The sequence shown here is derived from an EMBL/GenBank/DDBJ whole genome shotgun (WGS) entry which is preliminary data.</text>
</comment>
<protein>
    <recommendedName>
        <fullName evidence="4">Secreted protein</fullName>
    </recommendedName>
</protein>
<keyword evidence="3" id="KW-1185">Reference proteome</keyword>
<evidence type="ECO:0000256" key="1">
    <source>
        <dbReference type="SAM" id="SignalP"/>
    </source>
</evidence>